<accession>A0ABX4TAE2</accession>
<organism evidence="3 4">
    <name type="scientific">Sinorhizobium medicae</name>
    <dbReference type="NCBI Taxonomy" id="110321"/>
    <lineage>
        <taxon>Bacteria</taxon>
        <taxon>Pseudomonadati</taxon>
        <taxon>Pseudomonadota</taxon>
        <taxon>Alphaproteobacteria</taxon>
        <taxon>Hyphomicrobiales</taxon>
        <taxon>Rhizobiaceae</taxon>
        <taxon>Sinorhizobium/Ensifer group</taxon>
        <taxon>Sinorhizobium</taxon>
    </lineage>
</organism>
<keyword evidence="1" id="KW-0175">Coiled coil</keyword>
<proteinExistence type="predicted"/>
<feature type="coiled-coil region" evidence="1">
    <location>
        <begin position="112"/>
        <end position="142"/>
    </location>
</feature>
<dbReference type="SUPFAM" id="SSF46689">
    <property type="entry name" value="Homeodomain-like"/>
    <property type="match status" value="1"/>
</dbReference>
<dbReference type="InterPro" id="IPR002514">
    <property type="entry name" value="Transposase_8"/>
</dbReference>
<feature type="region of interest" description="Disordered" evidence="2">
    <location>
        <begin position="1"/>
        <end position="71"/>
    </location>
</feature>
<dbReference type="InterPro" id="IPR009057">
    <property type="entry name" value="Homeodomain-like_sf"/>
</dbReference>
<evidence type="ECO:0000313" key="4">
    <source>
        <dbReference type="Proteomes" id="UP001190825"/>
    </source>
</evidence>
<reference evidence="3 4" key="1">
    <citation type="journal article" date="2018" name="FEMS Microbiol. Ecol.">
        <title>Co-invading symbiotic mutualists of Medicago polymorpha retain high ancestral diversity and contain diverse accessory genomes.</title>
        <authorList>
            <person name="Porter S.S."/>
            <person name="Faber-Hammond J.J."/>
            <person name="Friesen M.L."/>
        </authorList>
    </citation>
    <scope>NUCLEOTIDE SEQUENCE [LARGE SCALE GENOMIC DNA]</scope>
    <source>
        <strain evidence="3 4">Str16</strain>
    </source>
</reference>
<dbReference type="Pfam" id="PF01527">
    <property type="entry name" value="HTH_Tnp_1"/>
    <property type="match status" value="1"/>
</dbReference>
<evidence type="ECO:0000256" key="1">
    <source>
        <dbReference type="SAM" id="Coils"/>
    </source>
</evidence>
<feature type="region of interest" description="Disordered" evidence="2">
    <location>
        <begin position="92"/>
        <end position="111"/>
    </location>
</feature>
<keyword evidence="4" id="KW-1185">Reference proteome</keyword>
<protein>
    <submittedName>
        <fullName evidence="3">Transcriptional regulator</fullName>
    </submittedName>
</protein>
<sequence length="151" mass="16419">MADESNAGPVAAPVATDAEVKGATAKKRRPPRPQKAASDPAQSKTPATKRRGYSEQERSEKLSLIETQVGDGKTLQDAIKSAGISEQTYYHWKGAGKPGEQKAGNSTKSLPVGDELADLVQLEEENQRLRKRLAEKLRAENAELRKRLGLD</sequence>
<dbReference type="RefSeq" id="WP_018210687.1">
    <property type="nucleotide sequence ID" value="NZ_CP140892.1"/>
</dbReference>
<dbReference type="Proteomes" id="UP001190825">
    <property type="component" value="Unassembled WGS sequence"/>
</dbReference>
<comment type="caution">
    <text evidence="3">The sequence shown here is derived from an EMBL/GenBank/DDBJ whole genome shotgun (WGS) entry which is preliminary data.</text>
</comment>
<evidence type="ECO:0000313" key="3">
    <source>
        <dbReference type="EMBL" id="PLT91293.1"/>
    </source>
</evidence>
<evidence type="ECO:0000256" key="2">
    <source>
        <dbReference type="SAM" id="MobiDB-lite"/>
    </source>
</evidence>
<feature type="compositionally biased region" description="Basic and acidic residues" evidence="2">
    <location>
        <begin position="52"/>
        <end position="63"/>
    </location>
</feature>
<gene>
    <name evidence="3" type="ORF">BMJ33_35645</name>
</gene>
<dbReference type="EMBL" id="NBUC01000190">
    <property type="protein sequence ID" value="PLT91293.1"/>
    <property type="molecule type" value="Genomic_DNA"/>
</dbReference>
<name>A0ABX4TAE2_9HYPH</name>